<comment type="caution">
    <text evidence="1">The sequence shown here is derived from an EMBL/GenBank/DDBJ whole genome shotgun (WGS) entry which is preliminary data.</text>
</comment>
<dbReference type="InterPro" id="IPR006542">
    <property type="entry name" value="DUF1093"/>
</dbReference>
<dbReference type="Gene3D" id="2.40.50.480">
    <property type="match status" value="1"/>
</dbReference>
<protein>
    <recommendedName>
        <fullName evidence="3">YxeA family protein</fullName>
    </recommendedName>
</protein>
<evidence type="ECO:0000313" key="2">
    <source>
        <dbReference type="Proteomes" id="UP000019249"/>
    </source>
</evidence>
<gene>
    <name evidence="1" type="ORF">MFLO_07417</name>
</gene>
<dbReference type="EMBL" id="AODF01000014">
    <property type="protein sequence ID" value="EUJ32000.1"/>
    <property type="molecule type" value="Genomic_DNA"/>
</dbReference>
<proteinExistence type="predicted"/>
<dbReference type="SUPFAM" id="SSF159121">
    <property type="entry name" value="BC4932-like"/>
    <property type="match status" value="1"/>
</dbReference>
<evidence type="ECO:0000313" key="1">
    <source>
        <dbReference type="EMBL" id="EUJ32000.1"/>
    </source>
</evidence>
<dbReference type="Pfam" id="PF06486">
    <property type="entry name" value="DUF1093"/>
    <property type="match status" value="1"/>
</dbReference>
<dbReference type="NCBIfam" id="TIGR01655">
    <property type="entry name" value="yxeA_fam"/>
    <property type="match status" value="1"/>
</dbReference>
<accession>A0ABP3B0I1</accession>
<sequence length="113" mass="12957">MKKKTALLGIVATLLLSTVLIFEYVIPDDQTASPYFVKMKSDGKPVTKNQFKGYKYTETVYDTKGKAKRLSFYSDKKLARNNHFKIVVSTNHLVSTYKKIQSLPENIQYLAEK</sequence>
<dbReference type="Proteomes" id="UP000019249">
    <property type="component" value="Unassembled WGS sequence"/>
</dbReference>
<dbReference type="InterPro" id="IPR036166">
    <property type="entry name" value="YxeA-like_sf"/>
</dbReference>
<evidence type="ECO:0008006" key="3">
    <source>
        <dbReference type="Google" id="ProtNLM"/>
    </source>
</evidence>
<reference evidence="1 2" key="1">
    <citation type="journal article" date="2014" name="Int. J. Syst. Evol. Microbiol.">
        <title>Listeria floridensis sp. nov., Listeria aquatica sp. nov., Listeria cornellensis sp. nov., Listeria riparia sp. nov. and Listeria grandensis sp. nov., from agricultural and natural environments.</title>
        <authorList>
            <person name="den Bakker H.C."/>
            <person name="Warchocki S."/>
            <person name="Wright E.M."/>
            <person name="Allred A.F."/>
            <person name="Ahlstrom C."/>
            <person name="Manuel C.S."/>
            <person name="Stasiewicz M.J."/>
            <person name="Burrell A."/>
            <person name="Roof S."/>
            <person name="Strawn L."/>
            <person name="Fortes E.D."/>
            <person name="Nightingale K.K."/>
            <person name="Kephart D."/>
            <person name="Wiedmann M."/>
        </authorList>
    </citation>
    <scope>NUCLEOTIDE SEQUENCE [LARGE SCALE GENOMIC DNA]</scope>
    <source>
        <strain evidence="1 2">FSL S10-1187</strain>
    </source>
</reference>
<name>A0ABP3B0I1_9LIST</name>
<organism evidence="1 2">
    <name type="scientific">Listeria floridensis FSL S10-1187</name>
    <dbReference type="NCBI Taxonomy" id="1265817"/>
    <lineage>
        <taxon>Bacteria</taxon>
        <taxon>Bacillati</taxon>
        <taxon>Bacillota</taxon>
        <taxon>Bacilli</taxon>
        <taxon>Bacillales</taxon>
        <taxon>Listeriaceae</taxon>
        <taxon>Listeria</taxon>
    </lineage>
</organism>
<dbReference type="RefSeq" id="WP_036097181.1">
    <property type="nucleotide sequence ID" value="NZ_AODF01000014.1"/>
</dbReference>
<keyword evidence="2" id="KW-1185">Reference proteome</keyword>